<dbReference type="GO" id="GO:0042026">
    <property type="term" value="P:protein refolding"/>
    <property type="evidence" value="ECO:0007669"/>
    <property type="project" value="TreeGrafter"/>
</dbReference>
<dbReference type="PROSITE" id="PS00636">
    <property type="entry name" value="DNAJ_1"/>
    <property type="match status" value="1"/>
</dbReference>
<dbReference type="SUPFAM" id="SSF46565">
    <property type="entry name" value="Chaperone J-domain"/>
    <property type="match status" value="1"/>
</dbReference>
<dbReference type="Proteomes" id="UP000004491">
    <property type="component" value="Unassembled WGS sequence"/>
</dbReference>
<sequence>MSKRDYYEVLGVNKNASEAEIKKAYRRLAMKYHPDRNTGDKATDAEQKFKEAKVAYEILSDAQKRAAYDQFGHAGVDPSMGGGPGFGGGSANFSDIFGDVFGDIFGGARGGAGGGPRVQRGADLRYNLKLTLEEAVAGTTVKIRVPTFVQCDSCGGSGAKKGSKPEDLRYVRWPRAGAHAARLLLSAADLSALPRQGQHHQRPLWQLPWPRAGAAAQDPLGEGAGRCRYRRSHSSLRRG</sequence>
<reference evidence="7" key="1">
    <citation type="journal article" date="2011" name="ISME J.">
        <title>The endosymbionts of the deep-sea tubeworms Riftia pachyptila and Tevnia jerichonana share an identical physiology as revealed by proteogenomic analyses.</title>
        <authorList>
            <person name="Gardebrecht A."/>
            <person name="Markert S."/>
            <person name="Felbeck H."/>
            <person name="Thuermer A."/>
            <person name="Albrecht D."/>
            <person name="Wollherr A."/>
            <person name="Kabisch J."/>
            <person name="Lehmann R."/>
            <person name="Daniel R."/>
            <person name="Liesegang H."/>
            <person name="Hecker M."/>
            <person name="Sievert S.M."/>
            <person name="Schweder T."/>
        </authorList>
    </citation>
    <scope>NUCLEOTIDE SEQUENCE [LARGE SCALE GENOMIC DNA]</scope>
</reference>
<evidence type="ECO:0000313" key="7">
    <source>
        <dbReference type="EMBL" id="EGV50463.1"/>
    </source>
</evidence>
<gene>
    <name evidence="7" type="primary">dnaJ</name>
    <name evidence="7" type="ORF">Rifp1Sym_da00060</name>
</gene>
<dbReference type="PANTHER" id="PTHR43096">
    <property type="entry name" value="DNAJ HOMOLOG 1, MITOCHONDRIAL-RELATED"/>
    <property type="match status" value="1"/>
</dbReference>
<keyword evidence="3" id="KW-0863">Zinc-finger</keyword>
<dbReference type="InterPro" id="IPR001623">
    <property type="entry name" value="DnaJ_domain"/>
</dbReference>
<evidence type="ECO:0000313" key="8">
    <source>
        <dbReference type="Proteomes" id="UP000004491"/>
    </source>
</evidence>
<organism evidence="7 8">
    <name type="scientific">endosymbiont of Riftia pachyptila</name>
    <name type="common">vent Ph05</name>
    <dbReference type="NCBI Taxonomy" id="1048808"/>
    <lineage>
        <taxon>Bacteria</taxon>
        <taxon>Pseudomonadati</taxon>
        <taxon>Pseudomonadota</taxon>
        <taxon>Gammaproteobacteria</taxon>
        <taxon>sulfur-oxidizing symbionts</taxon>
    </lineage>
</organism>
<evidence type="ECO:0000256" key="3">
    <source>
        <dbReference type="ARBA" id="ARBA00022771"/>
    </source>
</evidence>
<feature type="domain" description="J" evidence="6">
    <location>
        <begin position="5"/>
        <end position="72"/>
    </location>
</feature>
<dbReference type="CDD" id="cd06257">
    <property type="entry name" value="DnaJ"/>
    <property type="match status" value="1"/>
</dbReference>
<dbReference type="GO" id="GO:0005737">
    <property type="term" value="C:cytoplasm"/>
    <property type="evidence" value="ECO:0007669"/>
    <property type="project" value="TreeGrafter"/>
</dbReference>
<evidence type="ECO:0000256" key="1">
    <source>
        <dbReference type="ARBA" id="ARBA00022705"/>
    </source>
</evidence>
<evidence type="ECO:0000256" key="5">
    <source>
        <dbReference type="SAM" id="MobiDB-lite"/>
    </source>
</evidence>
<keyword evidence="4" id="KW-0143">Chaperone</keyword>
<dbReference type="InterPro" id="IPR018253">
    <property type="entry name" value="DnaJ_domain_CS"/>
</dbReference>
<keyword evidence="3" id="KW-0862">Zinc</keyword>
<dbReference type="FunFam" id="1.10.287.110:FF:000034">
    <property type="entry name" value="Chaperone protein DnaJ"/>
    <property type="match status" value="1"/>
</dbReference>
<keyword evidence="3" id="KW-0479">Metal-binding</keyword>
<evidence type="ECO:0000259" key="6">
    <source>
        <dbReference type="PROSITE" id="PS50076"/>
    </source>
</evidence>
<dbReference type="PRINTS" id="PR00625">
    <property type="entry name" value="JDOMAIN"/>
</dbReference>
<feature type="region of interest" description="Disordered" evidence="5">
    <location>
        <begin position="214"/>
        <end position="239"/>
    </location>
</feature>
<feature type="compositionally biased region" description="Basic residues" evidence="5">
    <location>
        <begin position="227"/>
        <end position="239"/>
    </location>
</feature>
<dbReference type="GO" id="GO:0008270">
    <property type="term" value="F:zinc ion binding"/>
    <property type="evidence" value="ECO:0007669"/>
    <property type="project" value="UniProtKB-KW"/>
</dbReference>
<comment type="caution">
    <text evidence="7">The sequence shown here is derived from an EMBL/GenBank/DDBJ whole genome shotgun (WGS) entry which is preliminary data.</text>
</comment>
<protein>
    <submittedName>
        <fullName evidence="7">Chaperone protein dnaJ</fullName>
    </submittedName>
</protein>
<dbReference type="GO" id="GO:0051082">
    <property type="term" value="F:unfolded protein binding"/>
    <property type="evidence" value="ECO:0007669"/>
    <property type="project" value="InterPro"/>
</dbReference>
<evidence type="ECO:0000256" key="4">
    <source>
        <dbReference type="ARBA" id="ARBA00023186"/>
    </source>
</evidence>
<keyword evidence="2" id="KW-0677">Repeat</keyword>
<dbReference type="AlphaFoldDB" id="G2DFY3"/>
<dbReference type="Gene3D" id="1.10.287.110">
    <property type="entry name" value="DnaJ domain"/>
    <property type="match status" value="1"/>
</dbReference>
<dbReference type="SUPFAM" id="SSF49493">
    <property type="entry name" value="HSP40/DnaJ peptide-binding domain"/>
    <property type="match status" value="1"/>
</dbReference>
<dbReference type="InterPro" id="IPR008971">
    <property type="entry name" value="HSP40/DnaJ_pept-bd"/>
</dbReference>
<name>G2DFY3_9GAMM</name>
<dbReference type="GO" id="GO:0006260">
    <property type="term" value="P:DNA replication"/>
    <property type="evidence" value="ECO:0007669"/>
    <property type="project" value="UniProtKB-KW"/>
</dbReference>
<dbReference type="PROSITE" id="PS50076">
    <property type="entry name" value="DNAJ_2"/>
    <property type="match status" value="1"/>
</dbReference>
<accession>G2DFY3</accession>
<dbReference type="Gene3D" id="2.60.260.20">
    <property type="entry name" value="Urease metallochaperone UreE, N-terminal domain"/>
    <property type="match status" value="1"/>
</dbReference>
<evidence type="ECO:0000256" key="2">
    <source>
        <dbReference type="ARBA" id="ARBA00022737"/>
    </source>
</evidence>
<dbReference type="InterPro" id="IPR036869">
    <property type="entry name" value="J_dom_sf"/>
</dbReference>
<dbReference type="EMBL" id="AFOC01000080">
    <property type="protein sequence ID" value="EGV50463.1"/>
    <property type="molecule type" value="Genomic_DNA"/>
</dbReference>
<proteinExistence type="predicted"/>
<dbReference type="PANTHER" id="PTHR43096:SF48">
    <property type="entry name" value="CHAPERONE PROTEIN DNAJ"/>
    <property type="match status" value="1"/>
</dbReference>
<dbReference type="SMART" id="SM00271">
    <property type="entry name" value="DnaJ"/>
    <property type="match status" value="1"/>
</dbReference>
<dbReference type="Gene3D" id="2.10.230.10">
    <property type="entry name" value="Heat shock protein DnaJ, cysteine-rich domain"/>
    <property type="match status" value="1"/>
</dbReference>
<keyword evidence="1" id="KW-0235">DNA replication</keyword>
<dbReference type="Pfam" id="PF00226">
    <property type="entry name" value="DnaJ"/>
    <property type="match status" value="1"/>
</dbReference>
<keyword evidence="8" id="KW-1185">Reference proteome</keyword>